<accession>A0A2K2FWU1</accession>
<evidence type="ECO:0000313" key="8">
    <source>
        <dbReference type="EMBL" id="PNU03259.1"/>
    </source>
</evidence>
<dbReference type="InterPro" id="IPR039425">
    <property type="entry name" value="RNA_pol_sigma-70-like"/>
</dbReference>
<evidence type="ECO:0000259" key="7">
    <source>
        <dbReference type="Pfam" id="PF08281"/>
    </source>
</evidence>
<dbReference type="SUPFAM" id="SSF88659">
    <property type="entry name" value="Sigma3 and sigma4 domains of RNA polymerase sigma factors"/>
    <property type="match status" value="1"/>
</dbReference>
<dbReference type="GO" id="GO:0006352">
    <property type="term" value="P:DNA-templated transcription initiation"/>
    <property type="evidence" value="ECO:0007669"/>
    <property type="project" value="InterPro"/>
</dbReference>
<dbReference type="InterPro" id="IPR013325">
    <property type="entry name" value="RNA_pol_sigma_r2"/>
</dbReference>
<dbReference type="Gene3D" id="1.10.1740.10">
    <property type="match status" value="1"/>
</dbReference>
<feature type="compositionally biased region" description="Basic and acidic residues" evidence="5">
    <location>
        <begin position="185"/>
        <end position="201"/>
    </location>
</feature>
<evidence type="ECO:0000256" key="1">
    <source>
        <dbReference type="ARBA" id="ARBA00010641"/>
    </source>
</evidence>
<dbReference type="Proteomes" id="UP000236327">
    <property type="component" value="Unassembled WGS sequence"/>
</dbReference>
<gene>
    <name evidence="8" type="ORF">A8V01_24075</name>
</gene>
<keyword evidence="4" id="KW-0804">Transcription</keyword>
<protein>
    <submittedName>
        <fullName evidence="8">RNA polymerase subunit sigma-24</fullName>
    </submittedName>
</protein>
<dbReference type="RefSeq" id="WP_103097967.1">
    <property type="nucleotide sequence ID" value="NZ_LYMM01000053.1"/>
</dbReference>
<evidence type="ECO:0000313" key="9">
    <source>
        <dbReference type="Proteomes" id="UP000236327"/>
    </source>
</evidence>
<dbReference type="GO" id="GO:0003677">
    <property type="term" value="F:DNA binding"/>
    <property type="evidence" value="ECO:0007669"/>
    <property type="project" value="InterPro"/>
</dbReference>
<dbReference type="Pfam" id="PF08281">
    <property type="entry name" value="Sigma70_r4_2"/>
    <property type="match status" value="1"/>
</dbReference>
<reference evidence="8 9" key="1">
    <citation type="submission" date="2016-05" db="EMBL/GenBank/DDBJ databases">
        <title>Complete genome sequence of Novosphingobium guangzhouense SA925(T).</title>
        <authorList>
            <person name="Sha S."/>
        </authorList>
    </citation>
    <scope>NUCLEOTIDE SEQUENCE [LARGE SCALE GENOMIC DNA]</scope>
    <source>
        <strain evidence="8 9">SA925</strain>
    </source>
</reference>
<dbReference type="InterPro" id="IPR007627">
    <property type="entry name" value="RNA_pol_sigma70_r2"/>
</dbReference>
<feature type="domain" description="RNA polymerase sigma-70 region 2" evidence="6">
    <location>
        <begin position="26"/>
        <end position="80"/>
    </location>
</feature>
<evidence type="ECO:0000256" key="2">
    <source>
        <dbReference type="ARBA" id="ARBA00023015"/>
    </source>
</evidence>
<organism evidence="8 9">
    <name type="scientific">Novosphingobium guangzhouense</name>
    <dbReference type="NCBI Taxonomy" id="1850347"/>
    <lineage>
        <taxon>Bacteria</taxon>
        <taxon>Pseudomonadati</taxon>
        <taxon>Pseudomonadota</taxon>
        <taxon>Alphaproteobacteria</taxon>
        <taxon>Sphingomonadales</taxon>
        <taxon>Sphingomonadaceae</taxon>
        <taxon>Novosphingobium</taxon>
    </lineage>
</organism>
<name>A0A2K2FWU1_9SPHN</name>
<dbReference type="SUPFAM" id="SSF88946">
    <property type="entry name" value="Sigma2 domain of RNA polymerase sigma factors"/>
    <property type="match status" value="1"/>
</dbReference>
<dbReference type="NCBIfam" id="TIGR02937">
    <property type="entry name" value="sigma70-ECF"/>
    <property type="match status" value="1"/>
</dbReference>
<feature type="region of interest" description="Disordered" evidence="5">
    <location>
        <begin position="171"/>
        <end position="201"/>
    </location>
</feature>
<proteinExistence type="inferred from homology"/>
<dbReference type="InterPro" id="IPR014284">
    <property type="entry name" value="RNA_pol_sigma-70_dom"/>
</dbReference>
<dbReference type="OrthoDB" id="7268940at2"/>
<evidence type="ECO:0000256" key="4">
    <source>
        <dbReference type="ARBA" id="ARBA00023163"/>
    </source>
</evidence>
<dbReference type="InterPro" id="IPR036388">
    <property type="entry name" value="WH-like_DNA-bd_sf"/>
</dbReference>
<dbReference type="InterPro" id="IPR013324">
    <property type="entry name" value="RNA_pol_sigma_r3/r4-like"/>
</dbReference>
<dbReference type="PANTHER" id="PTHR43133:SF63">
    <property type="entry name" value="RNA POLYMERASE SIGMA FACTOR FECI-RELATED"/>
    <property type="match status" value="1"/>
</dbReference>
<dbReference type="CDD" id="cd06171">
    <property type="entry name" value="Sigma70_r4"/>
    <property type="match status" value="1"/>
</dbReference>
<comment type="similarity">
    <text evidence="1">Belongs to the sigma-70 factor family. ECF subfamily.</text>
</comment>
<sequence>MSFSRERAVWLGRNVFPHEAALRQWLSARAASAGLEVDDVVQETYAILASIERVDHIRNARTYMFEVAKSVVLQSLRRARIVTIDVQANAQVLDIPEDAPTPERVVADRQELSQVSAAIAALPERCREVFTLRKIQGLSQRQVAQSLGIAESTVEKHMVKAMAILTNAIGRGGNVRDASSSPRDQQTDNDTRERSPQRERA</sequence>
<dbReference type="GO" id="GO:0016987">
    <property type="term" value="F:sigma factor activity"/>
    <property type="evidence" value="ECO:0007669"/>
    <property type="project" value="UniProtKB-KW"/>
</dbReference>
<dbReference type="AlphaFoldDB" id="A0A2K2FWU1"/>
<dbReference type="InterPro" id="IPR013249">
    <property type="entry name" value="RNA_pol_sigma70_r4_t2"/>
</dbReference>
<dbReference type="Gene3D" id="1.10.10.10">
    <property type="entry name" value="Winged helix-like DNA-binding domain superfamily/Winged helix DNA-binding domain"/>
    <property type="match status" value="1"/>
</dbReference>
<dbReference type="EMBL" id="LYMM01000053">
    <property type="protein sequence ID" value="PNU03259.1"/>
    <property type="molecule type" value="Genomic_DNA"/>
</dbReference>
<evidence type="ECO:0000256" key="5">
    <source>
        <dbReference type="SAM" id="MobiDB-lite"/>
    </source>
</evidence>
<comment type="caution">
    <text evidence="8">The sequence shown here is derived from an EMBL/GenBank/DDBJ whole genome shotgun (WGS) entry which is preliminary data.</text>
</comment>
<evidence type="ECO:0000259" key="6">
    <source>
        <dbReference type="Pfam" id="PF04542"/>
    </source>
</evidence>
<keyword evidence="9" id="KW-1185">Reference proteome</keyword>
<dbReference type="Pfam" id="PF04542">
    <property type="entry name" value="Sigma70_r2"/>
    <property type="match status" value="1"/>
</dbReference>
<dbReference type="PANTHER" id="PTHR43133">
    <property type="entry name" value="RNA POLYMERASE ECF-TYPE SIGMA FACTO"/>
    <property type="match status" value="1"/>
</dbReference>
<feature type="domain" description="RNA polymerase sigma factor 70 region 4 type 2" evidence="7">
    <location>
        <begin position="114"/>
        <end position="163"/>
    </location>
</feature>
<keyword evidence="3" id="KW-0731">Sigma factor</keyword>
<keyword evidence="2" id="KW-0805">Transcription regulation</keyword>
<evidence type="ECO:0000256" key="3">
    <source>
        <dbReference type="ARBA" id="ARBA00023082"/>
    </source>
</evidence>